<dbReference type="InterPro" id="IPR036396">
    <property type="entry name" value="Cyt_P450_sf"/>
</dbReference>
<dbReference type="GO" id="GO:0005506">
    <property type="term" value="F:iron ion binding"/>
    <property type="evidence" value="ECO:0007669"/>
    <property type="project" value="InterPro"/>
</dbReference>
<protein>
    <submittedName>
        <fullName evidence="3">Cytochrome P450 family protein</fullName>
    </submittedName>
</protein>
<keyword evidence="2" id="KW-0349">Heme</keyword>
<dbReference type="GO" id="GO:0016705">
    <property type="term" value="F:oxidoreductase activity, acting on paired donors, with incorporation or reduction of molecular oxygen"/>
    <property type="evidence" value="ECO:0007669"/>
    <property type="project" value="InterPro"/>
</dbReference>
<dbReference type="PRINTS" id="PR00385">
    <property type="entry name" value="P450"/>
</dbReference>
<dbReference type="InterPro" id="IPR017972">
    <property type="entry name" value="Cyt_P450_CS"/>
</dbReference>
<name>A0A1S2NCX9_9BURK</name>
<dbReference type="RefSeq" id="WP_071362818.1">
    <property type="nucleotide sequence ID" value="NZ_JRYB01000001.1"/>
</dbReference>
<reference evidence="3 4" key="1">
    <citation type="submission" date="2014-10" db="EMBL/GenBank/DDBJ databases">
        <authorList>
            <person name="Seo M.-J."/>
            <person name="Seok Y.J."/>
            <person name="Cha I.-T."/>
        </authorList>
    </citation>
    <scope>NUCLEOTIDE SEQUENCE [LARGE SCALE GENOMIC DNA]</scope>
    <source>
        <strain evidence="3 4">NEU</strain>
    </source>
</reference>
<comment type="similarity">
    <text evidence="1 2">Belongs to the cytochrome P450 family.</text>
</comment>
<dbReference type="CDD" id="cd20629">
    <property type="entry name" value="P450_pinF1-like"/>
    <property type="match status" value="1"/>
</dbReference>
<dbReference type="InterPro" id="IPR001128">
    <property type="entry name" value="Cyt_P450"/>
</dbReference>
<keyword evidence="2" id="KW-0503">Monooxygenase</keyword>
<evidence type="ECO:0000256" key="1">
    <source>
        <dbReference type="ARBA" id="ARBA00010617"/>
    </source>
</evidence>
<accession>A0A1S2NCX9</accession>
<dbReference type="PRINTS" id="PR00359">
    <property type="entry name" value="BP450"/>
</dbReference>
<dbReference type="Pfam" id="PF00067">
    <property type="entry name" value="p450"/>
    <property type="match status" value="1"/>
</dbReference>
<gene>
    <name evidence="3" type="ORF">LO55_4037</name>
</gene>
<comment type="caution">
    <text evidence="3">The sequence shown here is derived from an EMBL/GenBank/DDBJ whole genome shotgun (WGS) entry which is preliminary data.</text>
</comment>
<dbReference type="PANTHER" id="PTHR46696:SF6">
    <property type="entry name" value="P450, PUTATIVE (EUROFUNG)-RELATED"/>
    <property type="match status" value="1"/>
</dbReference>
<dbReference type="GO" id="GO:0020037">
    <property type="term" value="F:heme binding"/>
    <property type="evidence" value="ECO:0007669"/>
    <property type="project" value="InterPro"/>
</dbReference>
<evidence type="ECO:0000313" key="3">
    <source>
        <dbReference type="EMBL" id="OIJ42895.1"/>
    </source>
</evidence>
<evidence type="ECO:0000256" key="2">
    <source>
        <dbReference type="RuleBase" id="RU000461"/>
    </source>
</evidence>
<dbReference type="PANTHER" id="PTHR46696">
    <property type="entry name" value="P450, PUTATIVE (EUROFUNG)-RELATED"/>
    <property type="match status" value="1"/>
</dbReference>
<dbReference type="EMBL" id="JRYB01000001">
    <property type="protein sequence ID" value="OIJ42895.1"/>
    <property type="molecule type" value="Genomic_DNA"/>
</dbReference>
<dbReference type="Gene3D" id="1.10.630.10">
    <property type="entry name" value="Cytochrome P450"/>
    <property type="match status" value="1"/>
</dbReference>
<dbReference type="InterPro" id="IPR002397">
    <property type="entry name" value="Cyt_P450_B"/>
</dbReference>
<dbReference type="PROSITE" id="PS00086">
    <property type="entry name" value="CYTOCHROME_P450"/>
    <property type="match status" value="1"/>
</dbReference>
<keyword evidence="2" id="KW-0560">Oxidoreductase</keyword>
<dbReference type="GO" id="GO:0004497">
    <property type="term" value="F:monooxygenase activity"/>
    <property type="evidence" value="ECO:0007669"/>
    <property type="project" value="UniProtKB-KW"/>
</dbReference>
<keyword evidence="2" id="KW-0408">Iron</keyword>
<dbReference type="Proteomes" id="UP000180246">
    <property type="component" value="Unassembled WGS sequence"/>
</dbReference>
<sequence>MSTDIADLDLESAYSSVSATYKGKGDLHAACRAARATSPIFVGDFIQQFGVPTNAGMQQGTRPTFALFRHQDVMAVLRDANSYTSGFIAEGLGAFFDGLIVLAMDGEQHRSVRALLQPAFMPETVNKWRDQIDAVIRKDFLEPMVPLKKADLMEFGLGFPIREMYALMGFPTDNTEQYRQYAAWALAMVGGNQIDPGKAVEARRNAGIAVKLLYDAIHAVVVQRRAAGSVGDDLIGRLLRAEHEGRMLDDHEVTTFVRSLLPASGETTTRTFSSMMTLLLSTPGLLERVRADRALVPKLIDEAVRYEPVATFKVRETAKEVEFHGVTIPKGSFIQCMVASANRDEEVFERPDVFDIDRRAKPSFGFGFGPHMCIGQFVAKMELNCAVNALLDLFPNLRLDPDQPPPVIEGAQLRGAAHVHVIWD</sequence>
<organism evidence="3 4">
    <name type="scientific">Massilia timonae</name>
    <dbReference type="NCBI Taxonomy" id="47229"/>
    <lineage>
        <taxon>Bacteria</taxon>
        <taxon>Pseudomonadati</taxon>
        <taxon>Pseudomonadota</taxon>
        <taxon>Betaproteobacteria</taxon>
        <taxon>Burkholderiales</taxon>
        <taxon>Oxalobacteraceae</taxon>
        <taxon>Telluria group</taxon>
        <taxon>Massilia</taxon>
    </lineage>
</organism>
<evidence type="ECO:0000313" key="4">
    <source>
        <dbReference type="Proteomes" id="UP000180246"/>
    </source>
</evidence>
<dbReference type="AlphaFoldDB" id="A0A1S2NCX9"/>
<keyword evidence="2" id="KW-0479">Metal-binding</keyword>
<proteinExistence type="inferred from homology"/>
<dbReference type="SUPFAM" id="SSF48264">
    <property type="entry name" value="Cytochrome P450"/>
    <property type="match status" value="1"/>
</dbReference>